<sequence length="50" mass="5051">MFSGPPSGQGTSGGARTHDSRVAAALMADSLSTVSPTPLILCEGYTRLGQ</sequence>
<keyword evidence="3" id="KW-1185">Reference proteome</keyword>
<evidence type="ECO:0000256" key="1">
    <source>
        <dbReference type="SAM" id="MobiDB-lite"/>
    </source>
</evidence>
<gene>
    <name evidence="2" type="ORF">PoB_002556300</name>
</gene>
<protein>
    <submittedName>
        <fullName evidence="2">Uncharacterized protein</fullName>
    </submittedName>
</protein>
<dbReference type="AlphaFoldDB" id="A0AAV3ZX87"/>
<reference evidence="2 3" key="1">
    <citation type="journal article" date="2021" name="Elife">
        <title>Chloroplast acquisition without the gene transfer in kleptoplastic sea slugs, Plakobranchus ocellatus.</title>
        <authorList>
            <person name="Maeda T."/>
            <person name="Takahashi S."/>
            <person name="Yoshida T."/>
            <person name="Shimamura S."/>
            <person name="Takaki Y."/>
            <person name="Nagai Y."/>
            <person name="Toyoda A."/>
            <person name="Suzuki Y."/>
            <person name="Arimoto A."/>
            <person name="Ishii H."/>
            <person name="Satoh N."/>
            <person name="Nishiyama T."/>
            <person name="Hasebe M."/>
            <person name="Maruyama T."/>
            <person name="Minagawa J."/>
            <person name="Obokata J."/>
            <person name="Shigenobu S."/>
        </authorList>
    </citation>
    <scope>NUCLEOTIDE SEQUENCE [LARGE SCALE GENOMIC DNA]</scope>
</reference>
<accession>A0AAV3ZX87</accession>
<evidence type="ECO:0000313" key="3">
    <source>
        <dbReference type="Proteomes" id="UP000735302"/>
    </source>
</evidence>
<organism evidence="2 3">
    <name type="scientific">Plakobranchus ocellatus</name>
    <dbReference type="NCBI Taxonomy" id="259542"/>
    <lineage>
        <taxon>Eukaryota</taxon>
        <taxon>Metazoa</taxon>
        <taxon>Spiralia</taxon>
        <taxon>Lophotrochozoa</taxon>
        <taxon>Mollusca</taxon>
        <taxon>Gastropoda</taxon>
        <taxon>Heterobranchia</taxon>
        <taxon>Euthyneura</taxon>
        <taxon>Panpulmonata</taxon>
        <taxon>Sacoglossa</taxon>
        <taxon>Placobranchoidea</taxon>
        <taxon>Plakobranchidae</taxon>
        <taxon>Plakobranchus</taxon>
    </lineage>
</organism>
<name>A0AAV3ZX87_9GAST</name>
<feature type="non-terminal residue" evidence="2">
    <location>
        <position position="50"/>
    </location>
</feature>
<dbReference type="Proteomes" id="UP000735302">
    <property type="component" value="Unassembled WGS sequence"/>
</dbReference>
<dbReference type="EMBL" id="BLXT01002939">
    <property type="protein sequence ID" value="GFN99057.1"/>
    <property type="molecule type" value="Genomic_DNA"/>
</dbReference>
<proteinExistence type="predicted"/>
<comment type="caution">
    <text evidence="2">The sequence shown here is derived from an EMBL/GenBank/DDBJ whole genome shotgun (WGS) entry which is preliminary data.</text>
</comment>
<feature type="region of interest" description="Disordered" evidence="1">
    <location>
        <begin position="1"/>
        <end position="21"/>
    </location>
</feature>
<evidence type="ECO:0000313" key="2">
    <source>
        <dbReference type="EMBL" id="GFN99057.1"/>
    </source>
</evidence>